<organism evidence="2 3">
    <name type="scientific">Nitzschia inconspicua</name>
    <dbReference type="NCBI Taxonomy" id="303405"/>
    <lineage>
        <taxon>Eukaryota</taxon>
        <taxon>Sar</taxon>
        <taxon>Stramenopiles</taxon>
        <taxon>Ochrophyta</taxon>
        <taxon>Bacillariophyta</taxon>
        <taxon>Bacillariophyceae</taxon>
        <taxon>Bacillariophycidae</taxon>
        <taxon>Bacillariales</taxon>
        <taxon>Bacillariaceae</taxon>
        <taxon>Nitzschia</taxon>
    </lineage>
</organism>
<evidence type="ECO:0000313" key="2">
    <source>
        <dbReference type="EMBL" id="KAG7348255.1"/>
    </source>
</evidence>
<dbReference type="PANTHER" id="PTHR46438:SF7">
    <property type="entry name" value="ALPHA_BETA-HYDROLASES SUPERFAMILY PROTEIN"/>
    <property type="match status" value="1"/>
</dbReference>
<sequence length="438" mass="48974">MLNVGITMTIPSNDIRNEATPIIKSVITWVSILVLFLVKIEGFAPVISWRHHQTQNMIIGPWATTTTTTALSNSAPAPFSEGERNDVSTIVNDTTDIKSTSATQSVPRTTRQTFPNTETVQRHYQTFPWNYQGEHFDINYRVEGPTNGPPILLIHGFGANLNHFRYQFPVLTEAGYRVHALDLLGFGASPKPGHVQYSMELYVQLVTDFIQSRRNKSQPRSSFRRRNIPPSWIVAGNSIGGLICLGVAAQLPDTVRGVILFNCSGGMTGFRYSDVPMWARPILWFFQKILLGPHVGSSFFSRFKTRANIESILRHQGVYRNQTNVDDELLEILLRPAEDDGAETVFLKTFAGDPGPTPEEILPNLQCPVLAVWGGDDPWTPVDSGMHPGTKFSDYCEDFELHTIPNCGHCPHDEAPDVVNALILSWMTNINSRQRTAR</sequence>
<dbReference type="InterPro" id="IPR000073">
    <property type="entry name" value="AB_hydrolase_1"/>
</dbReference>
<accession>A0A9K3KS76</accession>
<evidence type="ECO:0000259" key="1">
    <source>
        <dbReference type="Pfam" id="PF12697"/>
    </source>
</evidence>
<evidence type="ECO:0000313" key="3">
    <source>
        <dbReference type="Proteomes" id="UP000693970"/>
    </source>
</evidence>
<dbReference type="Proteomes" id="UP000693970">
    <property type="component" value="Unassembled WGS sequence"/>
</dbReference>
<gene>
    <name evidence="2" type="ORF">IV203_016960</name>
</gene>
<comment type="caution">
    <text evidence="2">The sequence shown here is derived from an EMBL/GenBank/DDBJ whole genome shotgun (WGS) entry which is preliminary data.</text>
</comment>
<dbReference type="AlphaFoldDB" id="A0A9K3KS76"/>
<reference evidence="2" key="2">
    <citation type="submission" date="2021-04" db="EMBL/GenBank/DDBJ databases">
        <authorList>
            <person name="Podell S."/>
        </authorList>
    </citation>
    <scope>NUCLEOTIDE SEQUENCE</scope>
    <source>
        <strain evidence="2">Hildebrandi</strain>
    </source>
</reference>
<name>A0A9K3KS76_9STRA</name>
<dbReference type="Pfam" id="PF12697">
    <property type="entry name" value="Abhydrolase_6"/>
    <property type="match status" value="1"/>
</dbReference>
<dbReference type="GO" id="GO:0015994">
    <property type="term" value="P:chlorophyll metabolic process"/>
    <property type="evidence" value="ECO:0007669"/>
    <property type="project" value="TreeGrafter"/>
</dbReference>
<dbReference type="EMBL" id="JAGRRH010000020">
    <property type="protein sequence ID" value="KAG7348255.1"/>
    <property type="molecule type" value="Genomic_DNA"/>
</dbReference>
<dbReference type="GO" id="GO:0009507">
    <property type="term" value="C:chloroplast"/>
    <property type="evidence" value="ECO:0007669"/>
    <property type="project" value="TreeGrafter"/>
</dbReference>
<proteinExistence type="predicted"/>
<keyword evidence="3" id="KW-1185">Reference proteome</keyword>
<reference evidence="2" key="1">
    <citation type="journal article" date="2021" name="Sci. Rep.">
        <title>Diploid genomic architecture of Nitzschia inconspicua, an elite biomass production diatom.</title>
        <authorList>
            <person name="Oliver A."/>
            <person name="Podell S."/>
            <person name="Pinowska A."/>
            <person name="Traller J.C."/>
            <person name="Smith S.R."/>
            <person name="McClure R."/>
            <person name="Beliaev A."/>
            <person name="Bohutskyi P."/>
            <person name="Hill E.A."/>
            <person name="Rabines A."/>
            <person name="Zheng H."/>
            <person name="Allen L.Z."/>
            <person name="Kuo A."/>
            <person name="Grigoriev I.V."/>
            <person name="Allen A.E."/>
            <person name="Hazlebeck D."/>
            <person name="Allen E.E."/>
        </authorList>
    </citation>
    <scope>NUCLEOTIDE SEQUENCE</scope>
    <source>
        <strain evidence="2">Hildebrandi</strain>
    </source>
</reference>
<feature type="domain" description="AB hydrolase-1" evidence="1">
    <location>
        <begin position="151"/>
        <end position="421"/>
    </location>
</feature>
<dbReference type="GO" id="GO:0047746">
    <property type="term" value="F:chlorophyllase activity"/>
    <property type="evidence" value="ECO:0007669"/>
    <property type="project" value="TreeGrafter"/>
</dbReference>
<keyword evidence="2" id="KW-0378">Hydrolase</keyword>
<protein>
    <submittedName>
        <fullName evidence="2">Alpha/beta fold family hydrolase</fullName>
    </submittedName>
</protein>
<dbReference type="OrthoDB" id="408373at2759"/>
<dbReference type="PANTHER" id="PTHR46438">
    <property type="entry name" value="ALPHA/BETA-HYDROLASES SUPERFAMILY PROTEIN"/>
    <property type="match status" value="1"/>
</dbReference>